<comment type="caution">
    <text evidence="8">The sequence shown here is derived from an EMBL/GenBank/DDBJ whole genome shotgun (WGS) entry which is preliminary data.</text>
</comment>
<feature type="binding site" evidence="5">
    <location>
        <begin position="269"/>
        <end position="270"/>
    </location>
    <ligand>
        <name>ATP</name>
        <dbReference type="ChEBI" id="CHEBI:30616"/>
    </ligand>
</feature>
<dbReference type="Gene3D" id="3.30.1490.20">
    <property type="entry name" value="ATP-grasp fold, A domain"/>
    <property type="match status" value="1"/>
</dbReference>
<dbReference type="FunFam" id="3.30.470.20:FF:000029">
    <property type="entry name" value="N5-carboxyaminoimidazole ribonucleotide synthase"/>
    <property type="match status" value="1"/>
</dbReference>
<evidence type="ECO:0000256" key="6">
    <source>
        <dbReference type="RuleBase" id="RU361200"/>
    </source>
</evidence>
<comment type="subunit">
    <text evidence="5 6">Homodimer.</text>
</comment>
<dbReference type="NCBIfam" id="NF004679">
    <property type="entry name" value="PRK06019.1-5"/>
    <property type="match status" value="1"/>
</dbReference>
<dbReference type="SUPFAM" id="SSF56059">
    <property type="entry name" value="Glutathione synthetase ATP-binding domain-like"/>
    <property type="match status" value="1"/>
</dbReference>
<keyword evidence="4 5" id="KW-0067">ATP-binding</keyword>
<dbReference type="InterPro" id="IPR054350">
    <property type="entry name" value="PurT/PurK_preATP-grasp"/>
</dbReference>
<dbReference type="Pfam" id="PF02222">
    <property type="entry name" value="ATP-grasp"/>
    <property type="match status" value="1"/>
</dbReference>
<dbReference type="GO" id="GO:0004638">
    <property type="term" value="F:phosphoribosylaminoimidazole carboxylase activity"/>
    <property type="evidence" value="ECO:0007669"/>
    <property type="project" value="InterPro"/>
</dbReference>
<protein>
    <recommendedName>
        <fullName evidence="5 6">N5-carboxyaminoimidazole ribonucleotide synthase</fullName>
        <shortName evidence="5 6">N5-CAIR synthase</shortName>
        <ecNumber evidence="5 6">6.3.4.18</ecNumber>
    </recommendedName>
    <alternativeName>
        <fullName evidence="5 6">5-(carboxyamino)imidazole ribonucleotide synthetase</fullName>
    </alternativeName>
</protein>
<accession>A0A0F3IPA3</accession>
<gene>
    <name evidence="5 6" type="primary">purK</name>
    <name evidence="8" type="ORF">VZ95_18175</name>
</gene>
<dbReference type="InterPro" id="IPR016185">
    <property type="entry name" value="PreATP-grasp_dom_sf"/>
</dbReference>
<keyword evidence="8" id="KW-0456">Lyase</keyword>
<comment type="pathway">
    <text evidence="5 6">Purine metabolism; IMP biosynthesis via de novo pathway; 5-amino-1-(5-phospho-D-ribosyl)imidazole-4-carboxylate from 5-amino-1-(5-phospho-D-ribosyl)imidazole (N5-CAIR route): step 1/2.</text>
</comment>
<comment type="function">
    <text evidence="6">Catalyzes the ATP-dependent conversion of 5-aminoimidazole ribonucleotide (AIR) and HCO(3)- to N5-carboxyaminoimidazole ribonucleotide (N5-CAIR).</text>
</comment>
<keyword evidence="9" id="KW-1185">Reference proteome</keyword>
<dbReference type="SUPFAM" id="SSF52440">
    <property type="entry name" value="PreATP-grasp domain"/>
    <property type="match status" value="1"/>
</dbReference>
<evidence type="ECO:0000313" key="9">
    <source>
        <dbReference type="Proteomes" id="UP000033774"/>
    </source>
</evidence>
<evidence type="ECO:0000256" key="4">
    <source>
        <dbReference type="ARBA" id="ARBA00022840"/>
    </source>
</evidence>
<evidence type="ECO:0000313" key="8">
    <source>
        <dbReference type="EMBL" id="KJV08383.1"/>
    </source>
</evidence>
<evidence type="ECO:0000256" key="2">
    <source>
        <dbReference type="ARBA" id="ARBA00022741"/>
    </source>
</evidence>
<dbReference type="NCBIfam" id="NF004676">
    <property type="entry name" value="PRK06019.1-2"/>
    <property type="match status" value="1"/>
</dbReference>
<dbReference type="InterPro" id="IPR011054">
    <property type="entry name" value="Rudment_hybrid_motif"/>
</dbReference>
<evidence type="ECO:0000256" key="5">
    <source>
        <dbReference type="HAMAP-Rule" id="MF_01928"/>
    </source>
</evidence>
<dbReference type="AlphaFoldDB" id="A0A0F3IPA3"/>
<reference evidence="8 9" key="1">
    <citation type="submission" date="2015-03" db="EMBL/GenBank/DDBJ databases">
        <title>Draft genome sequence of Elstera litoralis.</title>
        <authorList>
            <person name="Rahalkar M.C."/>
            <person name="Dhakephalkar P.K."/>
            <person name="Pore S.D."/>
            <person name="Arora P."/>
            <person name="Kapse N.G."/>
            <person name="Pandit P.S."/>
        </authorList>
    </citation>
    <scope>NUCLEOTIDE SEQUENCE [LARGE SCALE GENOMIC DNA]</scope>
    <source>
        <strain evidence="8 9">Dia-1</strain>
    </source>
</reference>
<dbReference type="GO" id="GO:0005829">
    <property type="term" value="C:cytosol"/>
    <property type="evidence" value="ECO:0007669"/>
    <property type="project" value="TreeGrafter"/>
</dbReference>
<dbReference type="OrthoDB" id="9804625at2"/>
<dbReference type="InterPro" id="IPR040686">
    <property type="entry name" value="PurK_C"/>
</dbReference>
<dbReference type="Pfam" id="PF22660">
    <property type="entry name" value="RS_preATP-grasp-like"/>
    <property type="match status" value="1"/>
</dbReference>
<dbReference type="PANTHER" id="PTHR11609:SF5">
    <property type="entry name" value="PHOSPHORIBOSYLAMINOIMIDAZOLE CARBOXYLASE"/>
    <property type="match status" value="1"/>
</dbReference>
<comment type="similarity">
    <text evidence="5 6">Belongs to the PurK/PurT family.</text>
</comment>
<comment type="catalytic activity">
    <reaction evidence="5 6">
        <text>5-amino-1-(5-phospho-beta-D-ribosyl)imidazole + hydrogencarbonate + ATP = 5-carboxyamino-1-(5-phospho-D-ribosyl)imidazole + ADP + phosphate + 2 H(+)</text>
        <dbReference type="Rhea" id="RHEA:19317"/>
        <dbReference type="ChEBI" id="CHEBI:15378"/>
        <dbReference type="ChEBI" id="CHEBI:17544"/>
        <dbReference type="ChEBI" id="CHEBI:30616"/>
        <dbReference type="ChEBI" id="CHEBI:43474"/>
        <dbReference type="ChEBI" id="CHEBI:58730"/>
        <dbReference type="ChEBI" id="CHEBI:137981"/>
        <dbReference type="ChEBI" id="CHEBI:456216"/>
        <dbReference type="EC" id="6.3.4.18"/>
    </reaction>
</comment>
<comment type="function">
    <text evidence="5">Catalyzes the ATP-dependent conversion of 5-aminoimidazole ribonucleotide (AIR) and HCO(3)(-) to N5-carboxyaminoimidazole ribonucleotide (N5-CAIR).</text>
</comment>
<dbReference type="GO" id="GO:0005524">
    <property type="term" value="F:ATP binding"/>
    <property type="evidence" value="ECO:0007669"/>
    <property type="project" value="UniProtKB-UniRule"/>
</dbReference>
<dbReference type="NCBIfam" id="NF004675">
    <property type="entry name" value="PRK06019.1-1"/>
    <property type="match status" value="1"/>
</dbReference>
<dbReference type="EMBL" id="LAJY01000609">
    <property type="protein sequence ID" value="KJV08383.1"/>
    <property type="molecule type" value="Genomic_DNA"/>
</dbReference>
<dbReference type="Gene3D" id="3.30.470.20">
    <property type="entry name" value="ATP-grasp fold, B domain"/>
    <property type="match status" value="1"/>
</dbReference>
<name>A0A0F3IPA3_9PROT</name>
<keyword evidence="3 5" id="KW-0658">Purine biosynthesis</keyword>
<dbReference type="SUPFAM" id="SSF51246">
    <property type="entry name" value="Rudiment single hybrid motif"/>
    <property type="match status" value="1"/>
</dbReference>
<dbReference type="InterPro" id="IPR005875">
    <property type="entry name" value="PurK"/>
</dbReference>
<dbReference type="UniPathway" id="UPA00074">
    <property type="reaction ID" value="UER00942"/>
</dbReference>
<feature type="binding site" evidence="5">
    <location>
        <position position="109"/>
    </location>
    <ligand>
        <name>ATP</name>
        <dbReference type="ChEBI" id="CHEBI:30616"/>
    </ligand>
</feature>
<dbReference type="FunFam" id="3.30.1490.20:FF:000015">
    <property type="entry name" value="N5-carboxyaminoimidazole ribonucleotide synthase"/>
    <property type="match status" value="1"/>
</dbReference>
<dbReference type="InterPro" id="IPR013815">
    <property type="entry name" value="ATP_grasp_subdomain_1"/>
</dbReference>
<proteinExistence type="inferred from homology"/>
<dbReference type="NCBIfam" id="TIGR01161">
    <property type="entry name" value="purK"/>
    <property type="match status" value="1"/>
</dbReference>
<dbReference type="Pfam" id="PF17769">
    <property type="entry name" value="PurK_C"/>
    <property type="match status" value="1"/>
</dbReference>
<feature type="binding site" evidence="5">
    <location>
        <begin position="184"/>
        <end position="187"/>
    </location>
    <ligand>
        <name>ATP</name>
        <dbReference type="ChEBI" id="CHEBI:30616"/>
    </ligand>
</feature>
<dbReference type="EC" id="6.3.4.18" evidence="5 6"/>
<feature type="domain" description="ATP-grasp" evidence="7">
    <location>
        <begin position="113"/>
        <end position="299"/>
    </location>
</feature>
<feature type="binding site" evidence="5">
    <location>
        <position position="149"/>
    </location>
    <ligand>
        <name>ATP</name>
        <dbReference type="ChEBI" id="CHEBI:30616"/>
    </ligand>
</feature>
<feature type="binding site" evidence="5">
    <location>
        <begin position="154"/>
        <end position="160"/>
    </location>
    <ligand>
        <name>ATP</name>
        <dbReference type="ChEBI" id="CHEBI:30616"/>
    </ligand>
</feature>
<dbReference type="Gene3D" id="3.40.50.20">
    <property type="match status" value="1"/>
</dbReference>
<keyword evidence="2 5" id="KW-0547">Nucleotide-binding</keyword>
<dbReference type="RefSeq" id="WP_045777115.1">
    <property type="nucleotide sequence ID" value="NZ_LAJY01000609.1"/>
</dbReference>
<dbReference type="FunFam" id="3.40.50.20:FF:000016">
    <property type="entry name" value="N5-carboxyaminoimidazole ribonucleotide synthase"/>
    <property type="match status" value="1"/>
</dbReference>
<evidence type="ECO:0000256" key="3">
    <source>
        <dbReference type="ARBA" id="ARBA00022755"/>
    </source>
</evidence>
<dbReference type="HAMAP" id="MF_01928">
    <property type="entry name" value="PurK"/>
    <property type="match status" value="1"/>
</dbReference>
<sequence>MSASLLLPPGSTIGILGGGQLGRMIAQAAASLGYRTHIYAPETNPPAAQVATATTTAAYEDRDALARFAADCAVVTYEFENIPVEPVSFLAELLPVRPNPRVLRITQDRLNEKDFLARIGVPTTRYRGVSAFARLAEVVAEVGRPCVLKSSRMGYDGKGQAKIVEESDIATAWRQMGASVGIVEKFVDFAYEASVIVTRGLDGGMSCFVPVQNRHENHILAETIVPAPLSPEAQAQAQDLARKIAEAIDLVGILCVELFVGADGALLVNELAPRPHNSGHWTLDACVTSQFEQLVRAICGLPLGSTERLADCTMQNLIGDQVHAWPEILKDPRAKLHLYGKAEARPGRKMGHVTRLLGPVTAL</sequence>
<evidence type="ECO:0000256" key="1">
    <source>
        <dbReference type="ARBA" id="ARBA00022598"/>
    </source>
</evidence>
<dbReference type="Proteomes" id="UP000033774">
    <property type="component" value="Unassembled WGS sequence"/>
</dbReference>
<dbReference type="GO" id="GO:0006189">
    <property type="term" value="P:'de novo' IMP biosynthetic process"/>
    <property type="evidence" value="ECO:0007669"/>
    <property type="project" value="UniProtKB-UniRule"/>
</dbReference>
<dbReference type="GO" id="GO:0034028">
    <property type="term" value="F:5-(carboxyamino)imidazole ribonucleotide synthase activity"/>
    <property type="evidence" value="ECO:0007669"/>
    <property type="project" value="UniProtKB-UniRule"/>
</dbReference>
<organism evidence="8 9">
    <name type="scientific">Elstera litoralis</name>
    <dbReference type="NCBI Taxonomy" id="552518"/>
    <lineage>
        <taxon>Bacteria</taxon>
        <taxon>Pseudomonadati</taxon>
        <taxon>Pseudomonadota</taxon>
        <taxon>Alphaproteobacteria</taxon>
        <taxon>Rhodospirillales</taxon>
        <taxon>Rhodospirillaceae</taxon>
        <taxon>Elstera</taxon>
    </lineage>
</organism>
<feature type="binding site" evidence="5">
    <location>
        <position position="215"/>
    </location>
    <ligand>
        <name>ATP</name>
        <dbReference type="ChEBI" id="CHEBI:30616"/>
    </ligand>
</feature>
<dbReference type="PANTHER" id="PTHR11609">
    <property type="entry name" value="PURINE BIOSYNTHESIS PROTEIN 6/7, PUR6/7"/>
    <property type="match status" value="1"/>
</dbReference>
<feature type="binding site" evidence="5">
    <location>
        <position position="192"/>
    </location>
    <ligand>
        <name>ATP</name>
        <dbReference type="ChEBI" id="CHEBI:30616"/>
    </ligand>
</feature>
<keyword evidence="1 5" id="KW-0436">Ligase</keyword>
<dbReference type="InterPro" id="IPR011761">
    <property type="entry name" value="ATP-grasp"/>
</dbReference>
<dbReference type="PATRIC" id="fig|552518.3.peg.3762"/>
<dbReference type="PROSITE" id="PS50975">
    <property type="entry name" value="ATP_GRASP"/>
    <property type="match status" value="1"/>
</dbReference>
<dbReference type="InterPro" id="IPR003135">
    <property type="entry name" value="ATP-grasp_carboxylate-amine"/>
</dbReference>
<evidence type="ECO:0000259" key="7">
    <source>
        <dbReference type="PROSITE" id="PS50975"/>
    </source>
</evidence>
<dbReference type="GO" id="GO:0046872">
    <property type="term" value="F:metal ion binding"/>
    <property type="evidence" value="ECO:0007669"/>
    <property type="project" value="InterPro"/>
</dbReference>